<sequence>MKGLEANVGSFREIDVVQRFDAEYFRRAYVVCEEAVIRSGRSVRLRDEKAFVQRGQQPAYAEHGLPVINSKHVKGMFVSLTDENRLAVPMGRGPLIKKDDVLINGTGLGTIGRVSLYVSSANALPDNHVTITRSKTFEPEFLAAFLNGKYGQAQIQRRVRGSSGQVELYPFDILEVSIWQATAALRARICDLYATSFEKRNKASRRLAEPDDLLLAELGLVGWAPPQPLTFTASASSALAAERIDAQFFRPLFAEVEARLLATGSACELGSILSTNARGRQPQYADDGLPVINSKHVRTNRVILADNRTATEAGSATVIETGDVLVNGTGEGTIGRAAPYLHGQRALPDNHVTVLRTDRVDPVYLAVFLNSPLGQWQIERHIKGSSGQVELYPSDIARIMIWDAPDAVQQSVKAAILSAFDEERRANDLLEAAKRAVEIAIEDGEPAAMAYLDQAEGAI</sequence>
<dbReference type="AlphaFoldDB" id="A0A944HAC8"/>
<dbReference type="InterPro" id="IPR044946">
    <property type="entry name" value="Restrct_endonuc_typeI_TRD_sf"/>
</dbReference>
<reference evidence="4" key="1">
    <citation type="journal article" date="2022" name="ISME J.">
        <title>Genetic and phylogenetic analysis of dissimilatory iodate-reducing bacteria identifies potential niches across the world's oceans.</title>
        <authorList>
            <person name="Reyes-Umana V."/>
            <person name="Henning Z."/>
            <person name="Lee K."/>
            <person name="Barnum T.P."/>
            <person name="Coates J.D."/>
        </authorList>
    </citation>
    <scope>NUCLEOTIDE SEQUENCE [LARGE SCALE GENOMIC DNA]</scope>
    <source>
        <strain evidence="4">IR12</strain>
    </source>
</reference>
<evidence type="ECO:0000313" key="4">
    <source>
        <dbReference type="Proteomes" id="UP000694660"/>
    </source>
</evidence>
<name>A0A944HAC8_DENI1</name>
<evidence type="ECO:0000313" key="3">
    <source>
        <dbReference type="EMBL" id="MBT0964164.1"/>
    </source>
</evidence>
<keyword evidence="4" id="KW-1185">Reference proteome</keyword>
<dbReference type="PANTHER" id="PTHR30408:SF12">
    <property type="entry name" value="TYPE I RESTRICTION ENZYME MJAVIII SPECIFICITY SUBUNIT"/>
    <property type="match status" value="1"/>
</dbReference>
<evidence type="ECO:0000256" key="2">
    <source>
        <dbReference type="ARBA" id="ARBA00023125"/>
    </source>
</evidence>
<accession>A0A944HAC8</accession>
<proteinExistence type="predicted"/>
<gene>
    <name evidence="3" type="ORF">I8J34_23550</name>
</gene>
<organism evidence="3 4">
    <name type="scientific">Denitromonas iodatirespirans</name>
    <dbReference type="NCBI Taxonomy" id="2795389"/>
    <lineage>
        <taxon>Bacteria</taxon>
        <taxon>Pseudomonadati</taxon>
        <taxon>Pseudomonadota</taxon>
        <taxon>Betaproteobacteria</taxon>
        <taxon>Rhodocyclales</taxon>
        <taxon>Zoogloeaceae</taxon>
        <taxon>Denitromonas</taxon>
    </lineage>
</organism>
<dbReference type="RefSeq" id="WP_214364086.1">
    <property type="nucleotide sequence ID" value="NZ_JAEKFT010000058.1"/>
</dbReference>
<dbReference type="InterPro" id="IPR052021">
    <property type="entry name" value="Type-I_RS_S_subunit"/>
</dbReference>
<dbReference type="SUPFAM" id="SSF116734">
    <property type="entry name" value="DNA methylase specificity domain"/>
    <property type="match status" value="2"/>
</dbReference>
<dbReference type="GO" id="GO:0009307">
    <property type="term" value="P:DNA restriction-modification system"/>
    <property type="evidence" value="ECO:0007669"/>
    <property type="project" value="UniProtKB-KW"/>
</dbReference>
<dbReference type="PANTHER" id="PTHR30408">
    <property type="entry name" value="TYPE-1 RESTRICTION ENZYME ECOKI SPECIFICITY PROTEIN"/>
    <property type="match status" value="1"/>
</dbReference>
<dbReference type="Gene3D" id="3.90.220.20">
    <property type="entry name" value="DNA methylase specificity domains"/>
    <property type="match status" value="2"/>
</dbReference>
<dbReference type="Proteomes" id="UP000694660">
    <property type="component" value="Unassembled WGS sequence"/>
</dbReference>
<dbReference type="EMBL" id="JAEKFT010000058">
    <property type="protein sequence ID" value="MBT0964164.1"/>
    <property type="molecule type" value="Genomic_DNA"/>
</dbReference>
<comment type="caution">
    <text evidence="3">The sequence shown here is derived from an EMBL/GenBank/DDBJ whole genome shotgun (WGS) entry which is preliminary data.</text>
</comment>
<evidence type="ECO:0000256" key="1">
    <source>
        <dbReference type="ARBA" id="ARBA00022747"/>
    </source>
</evidence>
<evidence type="ECO:0008006" key="5">
    <source>
        <dbReference type="Google" id="ProtNLM"/>
    </source>
</evidence>
<protein>
    <recommendedName>
        <fullName evidence="5">Restriction endonuclease subunit S</fullName>
    </recommendedName>
</protein>
<dbReference type="GO" id="GO:0003677">
    <property type="term" value="F:DNA binding"/>
    <property type="evidence" value="ECO:0007669"/>
    <property type="project" value="UniProtKB-KW"/>
</dbReference>
<keyword evidence="1" id="KW-0680">Restriction system</keyword>
<keyword evidence="2" id="KW-0238">DNA-binding</keyword>